<accession>A0A0B1TKW1</accession>
<dbReference type="SUPFAM" id="SSF57903">
    <property type="entry name" value="FYVE/PHD zinc finger"/>
    <property type="match status" value="1"/>
</dbReference>
<dbReference type="Proteomes" id="UP000053660">
    <property type="component" value="Unassembled WGS sequence"/>
</dbReference>
<dbReference type="OrthoDB" id="512616at2759"/>
<evidence type="ECO:0008006" key="3">
    <source>
        <dbReference type="Google" id="ProtNLM"/>
    </source>
</evidence>
<dbReference type="InterPro" id="IPR011011">
    <property type="entry name" value="Znf_FYVE_PHD"/>
</dbReference>
<dbReference type="EMBL" id="KN549777">
    <property type="protein sequence ID" value="KHJ96045.1"/>
    <property type="molecule type" value="Genomic_DNA"/>
</dbReference>
<dbReference type="AlphaFoldDB" id="A0A0B1TKW1"/>
<evidence type="ECO:0000313" key="1">
    <source>
        <dbReference type="EMBL" id="KHJ96045.1"/>
    </source>
</evidence>
<keyword evidence="2" id="KW-1185">Reference proteome</keyword>
<evidence type="ECO:0000313" key="2">
    <source>
        <dbReference type="Proteomes" id="UP000053660"/>
    </source>
</evidence>
<proteinExistence type="predicted"/>
<gene>
    <name evidence="1" type="ORF">OESDEN_03997</name>
</gene>
<name>A0A0B1TKW1_OESDE</name>
<organism evidence="1 2">
    <name type="scientific">Oesophagostomum dentatum</name>
    <name type="common">Nodular worm</name>
    <dbReference type="NCBI Taxonomy" id="61180"/>
    <lineage>
        <taxon>Eukaryota</taxon>
        <taxon>Metazoa</taxon>
        <taxon>Ecdysozoa</taxon>
        <taxon>Nematoda</taxon>
        <taxon>Chromadorea</taxon>
        <taxon>Rhabditida</taxon>
        <taxon>Rhabditina</taxon>
        <taxon>Rhabditomorpha</taxon>
        <taxon>Strongyloidea</taxon>
        <taxon>Strongylidae</taxon>
        <taxon>Oesophagostomum</taxon>
    </lineage>
</organism>
<reference evidence="1 2" key="1">
    <citation type="submission" date="2014-03" db="EMBL/GenBank/DDBJ databases">
        <title>Draft genome of the hookworm Oesophagostomum dentatum.</title>
        <authorList>
            <person name="Mitreva M."/>
        </authorList>
    </citation>
    <scope>NUCLEOTIDE SEQUENCE [LARGE SCALE GENOMIC DNA]</scope>
    <source>
        <strain evidence="1 2">OD-Hann</strain>
    </source>
</reference>
<protein>
    <recommendedName>
        <fullName evidence="3">PHD-type domain-containing protein</fullName>
    </recommendedName>
</protein>
<sequence length="146" mass="16780">MISRRIMNLNATLIRGQEMRCPACNRPNEETNFEETIKRQGIYFQTYNPPCESDEENSGENCNSRCYYAMMRTAAKDRTCLSILGPDKYDDSDALNDQIFNPLEALNGCITCGVHCHRLCAGPPWSTYSPDDDGEEEKWQCDDCRW</sequence>